<evidence type="ECO:0000313" key="2">
    <source>
        <dbReference type="EMBL" id="MCE5173393.1"/>
    </source>
</evidence>
<gene>
    <name evidence="2" type="ORF">LQV63_29560</name>
</gene>
<dbReference type="EMBL" id="JAJNBZ010000050">
    <property type="protein sequence ID" value="MCE5173393.1"/>
    <property type="molecule type" value="Genomic_DNA"/>
</dbReference>
<evidence type="ECO:0000259" key="1">
    <source>
        <dbReference type="Pfam" id="PF00391"/>
    </source>
</evidence>
<dbReference type="SUPFAM" id="SSF52009">
    <property type="entry name" value="Phosphohistidine domain"/>
    <property type="match status" value="1"/>
</dbReference>
<proteinExistence type="predicted"/>
<keyword evidence="3" id="KW-1185">Reference proteome</keyword>
<organism evidence="2 3">
    <name type="scientific">Paenibacillus profundus</name>
    <dbReference type="NCBI Taxonomy" id="1173085"/>
    <lineage>
        <taxon>Bacteria</taxon>
        <taxon>Bacillati</taxon>
        <taxon>Bacillota</taxon>
        <taxon>Bacilli</taxon>
        <taxon>Bacillales</taxon>
        <taxon>Paenibacillaceae</taxon>
        <taxon>Paenibacillus</taxon>
    </lineage>
</organism>
<comment type="caution">
    <text evidence="2">The sequence shown here is derived from an EMBL/GenBank/DDBJ whole genome shotgun (WGS) entry which is preliminary data.</text>
</comment>
<dbReference type="InterPro" id="IPR036637">
    <property type="entry name" value="Phosphohistidine_dom_sf"/>
</dbReference>
<reference evidence="2 3" key="1">
    <citation type="submission" date="2021-11" db="EMBL/GenBank/DDBJ databases">
        <title>Draft genome sequence of Paenibacillus profundus YoMME, a new Gram-positive bacteria with exoelectrogenic properties.</title>
        <authorList>
            <person name="Hubenova Y."/>
            <person name="Hubenova E."/>
            <person name="Manasiev Y."/>
            <person name="Peykov S."/>
            <person name="Mitov M."/>
        </authorList>
    </citation>
    <scope>NUCLEOTIDE SEQUENCE [LARGE SCALE GENOMIC DNA]</scope>
    <source>
        <strain evidence="2 3">YoMME</strain>
    </source>
</reference>
<name>A0ABS8YSH7_9BACL</name>
<evidence type="ECO:0000313" key="3">
    <source>
        <dbReference type="Proteomes" id="UP001199916"/>
    </source>
</evidence>
<accession>A0ABS8YSH7</accession>
<dbReference type="InterPro" id="IPR008279">
    <property type="entry name" value="PEP-util_enz_mobile_dom"/>
</dbReference>
<feature type="domain" description="PEP-utilising enzyme mobile" evidence="1">
    <location>
        <begin position="1"/>
        <end position="29"/>
    </location>
</feature>
<dbReference type="Proteomes" id="UP001199916">
    <property type="component" value="Unassembled WGS sequence"/>
</dbReference>
<dbReference type="Gene3D" id="3.50.30.10">
    <property type="entry name" value="Phosphohistidine domain"/>
    <property type="match status" value="1"/>
</dbReference>
<protein>
    <recommendedName>
        <fullName evidence="1">PEP-utilising enzyme mobile domain-containing protein</fullName>
    </recommendedName>
</protein>
<dbReference type="Pfam" id="PF00391">
    <property type="entry name" value="PEP-utilizers"/>
    <property type="match status" value="1"/>
</dbReference>
<sequence>MGIPAVVGCGNATTRLKTGDRVIVDGGHGIVQLLEQ</sequence>